<dbReference type="SUPFAM" id="SSF54593">
    <property type="entry name" value="Glyoxalase/Bleomycin resistance protein/Dihydroxybiphenyl dioxygenase"/>
    <property type="match status" value="1"/>
</dbReference>
<dbReference type="Gene3D" id="3.10.180.10">
    <property type="entry name" value="2,3-Dihydroxybiphenyl 1,2-Dioxygenase, domain 1"/>
    <property type="match status" value="1"/>
</dbReference>
<proteinExistence type="predicted"/>
<protein>
    <recommendedName>
        <fullName evidence="1">VOC domain-containing protein</fullName>
    </recommendedName>
</protein>
<dbReference type="PANTHER" id="PTHR36503">
    <property type="entry name" value="BLR2520 PROTEIN"/>
    <property type="match status" value="1"/>
</dbReference>
<dbReference type="PROSITE" id="PS51819">
    <property type="entry name" value="VOC"/>
    <property type="match status" value="1"/>
</dbReference>
<dbReference type="Proteomes" id="UP000321058">
    <property type="component" value="Unassembled WGS sequence"/>
</dbReference>
<evidence type="ECO:0000313" key="3">
    <source>
        <dbReference type="Proteomes" id="UP000321058"/>
    </source>
</evidence>
<sequence>MNRITDVALFVADLQRSMAFYRDRLDLKLKRLDTGFAEFWMEGAVLALWEEGDVRRALDFDGAPRRGPHAMVAIRLESPAAVDAAYAELVARGVAFRSPPRTYPWHAHAAYFSDPDDNLWEIYCWTGAPRTV</sequence>
<organism evidence="2 3">
    <name type="scientific">Reyranella soli</name>
    <dbReference type="NCBI Taxonomy" id="1230389"/>
    <lineage>
        <taxon>Bacteria</taxon>
        <taxon>Pseudomonadati</taxon>
        <taxon>Pseudomonadota</taxon>
        <taxon>Alphaproteobacteria</taxon>
        <taxon>Hyphomicrobiales</taxon>
        <taxon>Reyranellaceae</taxon>
        <taxon>Reyranella</taxon>
    </lineage>
</organism>
<dbReference type="PANTHER" id="PTHR36503:SF1">
    <property type="entry name" value="BLR2520 PROTEIN"/>
    <property type="match status" value="1"/>
</dbReference>
<reference evidence="2 3" key="1">
    <citation type="submission" date="2019-07" db="EMBL/GenBank/DDBJ databases">
        <title>Whole genome shotgun sequence of Reyranella soli NBRC 108950.</title>
        <authorList>
            <person name="Hosoyama A."/>
            <person name="Uohara A."/>
            <person name="Ohji S."/>
            <person name="Ichikawa N."/>
        </authorList>
    </citation>
    <scope>NUCLEOTIDE SEQUENCE [LARGE SCALE GENOMIC DNA]</scope>
    <source>
        <strain evidence="2 3">NBRC 108950</strain>
    </source>
</reference>
<gene>
    <name evidence="2" type="ORF">RSO01_78220</name>
</gene>
<keyword evidence="3" id="KW-1185">Reference proteome</keyword>
<dbReference type="InterPro" id="IPR037523">
    <property type="entry name" value="VOC_core"/>
</dbReference>
<dbReference type="EMBL" id="BKAJ01000174">
    <property type="protein sequence ID" value="GEP60656.1"/>
    <property type="molecule type" value="Genomic_DNA"/>
</dbReference>
<evidence type="ECO:0000313" key="2">
    <source>
        <dbReference type="EMBL" id="GEP60656.1"/>
    </source>
</evidence>
<evidence type="ECO:0000259" key="1">
    <source>
        <dbReference type="PROSITE" id="PS51819"/>
    </source>
</evidence>
<dbReference type="InterPro" id="IPR004360">
    <property type="entry name" value="Glyas_Fos-R_dOase_dom"/>
</dbReference>
<dbReference type="AlphaFoldDB" id="A0A512NNX2"/>
<name>A0A512NNX2_9HYPH</name>
<dbReference type="Pfam" id="PF00903">
    <property type="entry name" value="Glyoxalase"/>
    <property type="match status" value="1"/>
</dbReference>
<feature type="domain" description="VOC" evidence="1">
    <location>
        <begin position="3"/>
        <end position="125"/>
    </location>
</feature>
<comment type="caution">
    <text evidence="2">The sequence shown here is derived from an EMBL/GenBank/DDBJ whole genome shotgun (WGS) entry which is preliminary data.</text>
</comment>
<dbReference type="InterPro" id="IPR029068">
    <property type="entry name" value="Glyas_Bleomycin-R_OHBP_Dase"/>
</dbReference>
<accession>A0A512NNX2</accession>